<keyword evidence="1" id="KW-0812">Transmembrane</keyword>
<organism evidence="2 3">
    <name type="scientific">Jiangella alkaliphila</name>
    <dbReference type="NCBI Taxonomy" id="419479"/>
    <lineage>
        <taxon>Bacteria</taxon>
        <taxon>Bacillati</taxon>
        <taxon>Actinomycetota</taxon>
        <taxon>Actinomycetes</taxon>
        <taxon>Jiangellales</taxon>
        <taxon>Jiangellaceae</taxon>
        <taxon>Jiangella</taxon>
    </lineage>
</organism>
<dbReference type="RefSeq" id="WP_046772295.1">
    <property type="nucleotide sequence ID" value="NZ_LBMC01000059.1"/>
</dbReference>
<evidence type="ECO:0000313" key="2">
    <source>
        <dbReference type="EMBL" id="SDU72438.1"/>
    </source>
</evidence>
<accession>A0A1H2KVL6</accession>
<dbReference type="Proteomes" id="UP000182977">
    <property type="component" value="Chromosome I"/>
</dbReference>
<name>A0A1H2KVL6_9ACTN</name>
<sequence length="215" mass="23575">MRWWNRESSRQLLPMPAVLLCLLVPGDAIVQLLAAWDIYAIGYLTLTWLAVRRRELSALREVVRDAHPERQPFLRLLTSSPDELAQGAAAFAMIATVIAMPQARTLGTSPGLVLTICIVAVASSWVTLHTGFVIAYLSTYLERGGLEFPGDDELGLTDFAYFALAVGTTFGTTDVTVTSRVMRRRVLIHGVLAFFFNTLILAVAVTIVTTYIASS</sequence>
<reference evidence="3" key="1">
    <citation type="submission" date="2016-10" db="EMBL/GenBank/DDBJ databases">
        <authorList>
            <person name="Varghese N."/>
            <person name="Submissions S."/>
        </authorList>
    </citation>
    <scope>NUCLEOTIDE SEQUENCE [LARGE SCALE GENOMIC DNA]</scope>
    <source>
        <strain evidence="3">DSM 45079</strain>
    </source>
</reference>
<feature type="transmembrane region" description="Helical" evidence="1">
    <location>
        <begin position="159"/>
        <end position="179"/>
    </location>
</feature>
<feature type="transmembrane region" description="Helical" evidence="1">
    <location>
        <begin position="191"/>
        <end position="213"/>
    </location>
</feature>
<dbReference type="InterPro" id="IPR009781">
    <property type="entry name" value="DUF1345"/>
</dbReference>
<keyword evidence="3" id="KW-1185">Reference proteome</keyword>
<keyword evidence="1" id="KW-1133">Transmembrane helix</keyword>
<feature type="transmembrane region" description="Helical" evidence="1">
    <location>
        <begin position="112"/>
        <end position="139"/>
    </location>
</feature>
<protein>
    <submittedName>
        <fullName evidence="2">Uncharacterized membrane protein</fullName>
    </submittedName>
</protein>
<dbReference type="OrthoDB" id="64737at2"/>
<proteinExistence type="predicted"/>
<evidence type="ECO:0000313" key="3">
    <source>
        <dbReference type="Proteomes" id="UP000182977"/>
    </source>
</evidence>
<keyword evidence="1" id="KW-0472">Membrane</keyword>
<dbReference type="EMBL" id="LT629791">
    <property type="protein sequence ID" value="SDU72438.1"/>
    <property type="molecule type" value="Genomic_DNA"/>
</dbReference>
<dbReference type="AlphaFoldDB" id="A0A1H2KVL6"/>
<evidence type="ECO:0000256" key="1">
    <source>
        <dbReference type="SAM" id="Phobius"/>
    </source>
</evidence>
<gene>
    <name evidence="2" type="ORF">SAMN04488563_4344</name>
</gene>
<dbReference type="Pfam" id="PF07077">
    <property type="entry name" value="DUF1345"/>
    <property type="match status" value="1"/>
</dbReference>